<protein>
    <submittedName>
        <fullName evidence="1">Uncharacterized protein</fullName>
    </submittedName>
</protein>
<evidence type="ECO:0000313" key="1">
    <source>
        <dbReference type="EMBL" id="TFK71345.1"/>
    </source>
</evidence>
<name>A0ACD3B0M4_9AGAR</name>
<evidence type="ECO:0000313" key="2">
    <source>
        <dbReference type="Proteomes" id="UP000308600"/>
    </source>
</evidence>
<keyword evidence="2" id="KW-1185">Reference proteome</keyword>
<accession>A0ACD3B0M4</accession>
<organism evidence="1 2">
    <name type="scientific">Pluteus cervinus</name>
    <dbReference type="NCBI Taxonomy" id="181527"/>
    <lineage>
        <taxon>Eukaryota</taxon>
        <taxon>Fungi</taxon>
        <taxon>Dikarya</taxon>
        <taxon>Basidiomycota</taxon>
        <taxon>Agaricomycotina</taxon>
        <taxon>Agaricomycetes</taxon>
        <taxon>Agaricomycetidae</taxon>
        <taxon>Agaricales</taxon>
        <taxon>Pluteineae</taxon>
        <taxon>Pluteaceae</taxon>
        <taxon>Pluteus</taxon>
    </lineage>
</organism>
<gene>
    <name evidence="1" type="ORF">BDN72DRAFT_463096</name>
</gene>
<sequence length="354" mass="39981">MNRQFITFLNSFNNHFKSEDTRKSIKEEVEKLRHTVLKIERCFGIIQKQLEQIDEKGVVLDKEGKVRLFAPKWKRLHKKFTILIDYSRTSANQVKGSIGTLLQVIIPILDNKYARETQQLALDGYIKSVEQFEREGLAHKNGFATLRDQVESFRIRLHENVFGKTEQVRASKVRIDAQISQLEGELQQTDGLFAYLLRHFKSVPRTGLGPSFAAIKALKALSPLVVVGAFVVGIGALGVSVKAAHSQGKVDKEKQSDLTKLKHVEMTVAARLSDMEAVAARMAKLDRAFNGIVPRLGAIQNIWQMLIMDAQTLRERLDFMAHAEEDVTFGLCAKTVEALYESLYYALDQYCLAG</sequence>
<dbReference type="EMBL" id="ML208299">
    <property type="protein sequence ID" value="TFK71345.1"/>
    <property type="molecule type" value="Genomic_DNA"/>
</dbReference>
<reference evidence="1 2" key="1">
    <citation type="journal article" date="2019" name="Nat. Ecol. Evol.">
        <title>Megaphylogeny resolves global patterns of mushroom evolution.</title>
        <authorList>
            <person name="Varga T."/>
            <person name="Krizsan K."/>
            <person name="Foldi C."/>
            <person name="Dima B."/>
            <person name="Sanchez-Garcia M."/>
            <person name="Sanchez-Ramirez S."/>
            <person name="Szollosi G.J."/>
            <person name="Szarkandi J.G."/>
            <person name="Papp V."/>
            <person name="Albert L."/>
            <person name="Andreopoulos W."/>
            <person name="Angelini C."/>
            <person name="Antonin V."/>
            <person name="Barry K.W."/>
            <person name="Bougher N.L."/>
            <person name="Buchanan P."/>
            <person name="Buyck B."/>
            <person name="Bense V."/>
            <person name="Catcheside P."/>
            <person name="Chovatia M."/>
            <person name="Cooper J."/>
            <person name="Damon W."/>
            <person name="Desjardin D."/>
            <person name="Finy P."/>
            <person name="Geml J."/>
            <person name="Haridas S."/>
            <person name="Hughes K."/>
            <person name="Justo A."/>
            <person name="Karasinski D."/>
            <person name="Kautmanova I."/>
            <person name="Kiss B."/>
            <person name="Kocsube S."/>
            <person name="Kotiranta H."/>
            <person name="LaButti K.M."/>
            <person name="Lechner B.E."/>
            <person name="Liimatainen K."/>
            <person name="Lipzen A."/>
            <person name="Lukacs Z."/>
            <person name="Mihaltcheva S."/>
            <person name="Morgado L.N."/>
            <person name="Niskanen T."/>
            <person name="Noordeloos M.E."/>
            <person name="Ohm R.A."/>
            <person name="Ortiz-Santana B."/>
            <person name="Ovrebo C."/>
            <person name="Racz N."/>
            <person name="Riley R."/>
            <person name="Savchenko A."/>
            <person name="Shiryaev A."/>
            <person name="Soop K."/>
            <person name="Spirin V."/>
            <person name="Szebenyi C."/>
            <person name="Tomsovsky M."/>
            <person name="Tulloss R.E."/>
            <person name="Uehling J."/>
            <person name="Grigoriev I.V."/>
            <person name="Vagvolgyi C."/>
            <person name="Papp T."/>
            <person name="Martin F.M."/>
            <person name="Miettinen O."/>
            <person name="Hibbett D.S."/>
            <person name="Nagy L.G."/>
        </authorList>
    </citation>
    <scope>NUCLEOTIDE SEQUENCE [LARGE SCALE GENOMIC DNA]</scope>
    <source>
        <strain evidence="1 2">NL-1719</strain>
    </source>
</reference>
<proteinExistence type="predicted"/>
<dbReference type="Proteomes" id="UP000308600">
    <property type="component" value="Unassembled WGS sequence"/>
</dbReference>